<dbReference type="RefSeq" id="WP_369185363.1">
    <property type="nucleotide sequence ID" value="NZ_CP163445.1"/>
</dbReference>
<dbReference type="AlphaFoldDB" id="A0AB39TVL0"/>
<evidence type="ECO:0000256" key="3">
    <source>
        <dbReference type="SAM" id="SignalP"/>
    </source>
</evidence>
<reference evidence="4" key="1">
    <citation type="submission" date="2024-07" db="EMBL/GenBank/DDBJ databases">
        <authorList>
            <person name="Yu S.T."/>
        </authorList>
    </citation>
    <scope>NUCLEOTIDE SEQUENCE</scope>
    <source>
        <strain evidence="4">Y1</strain>
    </source>
</reference>
<accession>A0AB39TVL0</accession>
<feature type="compositionally biased region" description="Low complexity" evidence="1">
    <location>
        <begin position="425"/>
        <end position="457"/>
    </location>
</feature>
<feature type="transmembrane region" description="Helical" evidence="2">
    <location>
        <begin position="307"/>
        <end position="328"/>
    </location>
</feature>
<protein>
    <submittedName>
        <fullName evidence="4">Uncharacterized protein</fullName>
    </submittedName>
</protein>
<keyword evidence="2" id="KW-1133">Transmembrane helix</keyword>
<feature type="transmembrane region" description="Helical" evidence="2">
    <location>
        <begin position="218"/>
        <end position="240"/>
    </location>
</feature>
<feature type="region of interest" description="Disordered" evidence="1">
    <location>
        <begin position="358"/>
        <end position="457"/>
    </location>
</feature>
<evidence type="ECO:0000256" key="1">
    <source>
        <dbReference type="SAM" id="MobiDB-lite"/>
    </source>
</evidence>
<feature type="compositionally biased region" description="Gly residues" evidence="1">
    <location>
        <begin position="359"/>
        <end position="374"/>
    </location>
</feature>
<name>A0AB39TVL0_9ACTN</name>
<evidence type="ECO:0000256" key="2">
    <source>
        <dbReference type="SAM" id="Phobius"/>
    </source>
</evidence>
<organism evidence="4">
    <name type="scientific">Streptomyces sp. Y1</name>
    <dbReference type="NCBI Taxonomy" id="3238634"/>
    <lineage>
        <taxon>Bacteria</taxon>
        <taxon>Bacillati</taxon>
        <taxon>Actinomycetota</taxon>
        <taxon>Actinomycetes</taxon>
        <taxon>Kitasatosporales</taxon>
        <taxon>Streptomycetaceae</taxon>
        <taxon>Streptomyces</taxon>
    </lineage>
</organism>
<feature type="signal peptide" evidence="3">
    <location>
        <begin position="1"/>
        <end position="23"/>
    </location>
</feature>
<proteinExistence type="predicted"/>
<keyword evidence="2" id="KW-0812">Transmembrane</keyword>
<feature type="chain" id="PRO_5044216008" evidence="3">
    <location>
        <begin position="24"/>
        <end position="491"/>
    </location>
</feature>
<evidence type="ECO:0000313" key="4">
    <source>
        <dbReference type="EMBL" id="XDQ83186.1"/>
    </source>
</evidence>
<feature type="transmembrane region" description="Helical" evidence="2">
    <location>
        <begin position="121"/>
        <end position="141"/>
    </location>
</feature>
<dbReference type="EMBL" id="CP163445">
    <property type="protein sequence ID" value="XDQ83186.1"/>
    <property type="molecule type" value="Genomic_DNA"/>
</dbReference>
<keyword evidence="3" id="KW-0732">Signal</keyword>
<keyword evidence="2" id="KW-0472">Membrane</keyword>
<gene>
    <name evidence="4" type="ORF">AB2U05_34105</name>
</gene>
<sequence>MRARIAALFLALAIVLGTGTATARPAAADDGVVGTIVKYSCGFTAVGMIERMTDNDWCDSAGKAADKAVKEEWDKIWKSAIGDWLKAAIELCKTLIAATLTVALKGPSLKLEDTGLWSGNAVLAGMLAWLGVLISAFGFMWQAGRMAVTGQAKHLWRAASGWGQNALLSIFGVALVALLLEAGDALTDGLVQGVFHDDKTAFDKIITTMVPEGVVNPVIVVCGSVVLILVGFIQLMLVFLRNSAIPIQCLLLPIAGAGRAGGDATQKWMSKLISSILVGIAYKPILAAIICAGFTEFGKANGFSAWLRGLATLLLGILAPGPLTRIFASLSEELGSGMAGSGAIGAVGAIGAMAKRGSEGGGGGGGGDAGGGGAEPTSAVEHAKHVAQTMPKSGTSEGGQDDGGDALAQAARTGAGQIPNPTPPGDSAAPAAGVPGAAGTENEAGTAGISGTAAGAAGAATGAGLAIQVLDGLSQTVPQGAEEIGNGGSSL</sequence>
<feature type="transmembrane region" description="Helical" evidence="2">
    <location>
        <begin position="162"/>
        <end position="180"/>
    </location>
</feature>
<feature type="transmembrane region" description="Helical" evidence="2">
    <location>
        <begin position="276"/>
        <end position="295"/>
    </location>
</feature>